<reference evidence="7" key="2">
    <citation type="journal article" date="2021" name="Microbiome">
        <title>Successional dynamics and alternative stable states in a saline activated sludge microbial community over 9 years.</title>
        <authorList>
            <person name="Wang Y."/>
            <person name="Ye J."/>
            <person name="Ju F."/>
            <person name="Liu L."/>
            <person name="Boyd J.A."/>
            <person name="Deng Y."/>
            <person name="Parks D.H."/>
            <person name="Jiang X."/>
            <person name="Yin X."/>
            <person name="Woodcroft B.J."/>
            <person name="Tyson G.W."/>
            <person name="Hugenholtz P."/>
            <person name="Polz M.F."/>
            <person name="Zhang T."/>
        </authorList>
    </citation>
    <scope>NUCLEOTIDE SEQUENCE</scope>
    <source>
        <strain evidence="7">HKST-UBA01</strain>
    </source>
</reference>
<dbReference type="InterPro" id="IPR011761">
    <property type="entry name" value="ATP-grasp"/>
</dbReference>
<dbReference type="EMBL" id="JAGQHR010000363">
    <property type="protein sequence ID" value="MCA9728363.1"/>
    <property type="molecule type" value="Genomic_DNA"/>
</dbReference>
<keyword evidence="3" id="KW-0961">Cell wall biogenesis/degradation</keyword>
<comment type="similarity">
    <text evidence="1">Belongs to the D-alanine--D-alanine ligase family.</text>
</comment>
<evidence type="ECO:0000313" key="7">
    <source>
        <dbReference type="EMBL" id="MCA9728363.1"/>
    </source>
</evidence>
<dbReference type="InterPro" id="IPR011095">
    <property type="entry name" value="Dala_Dala_lig_C"/>
</dbReference>
<evidence type="ECO:0000256" key="2">
    <source>
        <dbReference type="ARBA" id="ARBA00022598"/>
    </source>
</evidence>
<dbReference type="Pfam" id="PF07478">
    <property type="entry name" value="Dala_Dala_lig_C"/>
    <property type="match status" value="1"/>
</dbReference>
<dbReference type="Gene3D" id="3.40.50.20">
    <property type="match status" value="1"/>
</dbReference>
<dbReference type="SUPFAM" id="SSF52440">
    <property type="entry name" value="PreATP-grasp domain"/>
    <property type="match status" value="1"/>
</dbReference>
<dbReference type="GO" id="GO:0071555">
    <property type="term" value="P:cell wall organization"/>
    <property type="evidence" value="ECO:0007669"/>
    <property type="project" value="UniProtKB-KW"/>
</dbReference>
<dbReference type="AlphaFoldDB" id="A0A956M024"/>
<reference evidence="7" key="1">
    <citation type="submission" date="2020-04" db="EMBL/GenBank/DDBJ databases">
        <authorList>
            <person name="Zhang T."/>
        </authorList>
    </citation>
    <scope>NUCLEOTIDE SEQUENCE</scope>
    <source>
        <strain evidence="7">HKST-UBA01</strain>
    </source>
</reference>
<dbReference type="SUPFAM" id="SSF56059">
    <property type="entry name" value="Glutathione synthetase ATP-binding domain-like"/>
    <property type="match status" value="1"/>
</dbReference>
<dbReference type="PANTHER" id="PTHR23132">
    <property type="entry name" value="D-ALANINE--D-ALANINE LIGASE"/>
    <property type="match status" value="1"/>
</dbReference>
<organism evidence="7 8">
    <name type="scientific">Eiseniibacteriota bacterium</name>
    <dbReference type="NCBI Taxonomy" id="2212470"/>
    <lineage>
        <taxon>Bacteria</taxon>
        <taxon>Candidatus Eiseniibacteriota</taxon>
    </lineage>
</organism>
<keyword evidence="4" id="KW-0547">Nucleotide-binding</keyword>
<dbReference type="PANTHER" id="PTHR23132:SF23">
    <property type="entry name" value="D-ALANINE--D-ALANINE LIGASE B"/>
    <property type="match status" value="1"/>
</dbReference>
<dbReference type="GO" id="GO:0046872">
    <property type="term" value="F:metal ion binding"/>
    <property type="evidence" value="ECO:0007669"/>
    <property type="project" value="InterPro"/>
</dbReference>
<evidence type="ECO:0000259" key="6">
    <source>
        <dbReference type="PROSITE" id="PS50975"/>
    </source>
</evidence>
<name>A0A956M024_UNCEI</name>
<dbReference type="InterPro" id="IPR016185">
    <property type="entry name" value="PreATP-grasp_dom_sf"/>
</dbReference>
<dbReference type="InterPro" id="IPR013815">
    <property type="entry name" value="ATP_grasp_subdomain_1"/>
</dbReference>
<evidence type="ECO:0000313" key="8">
    <source>
        <dbReference type="Proteomes" id="UP000697710"/>
    </source>
</evidence>
<evidence type="ECO:0000256" key="5">
    <source>
        <dbReference type="SAM" id="MobiDB-lite"/>
    </source>
</evidence>
<protein>
    <submittedName>
        <fullName evidence="7">ATP-grasp domain-containing protein</fullName>
    </submittedName>
</protein>
<evidence type="ECO:0000256" key="3">
    <source>
        <dbReference type="ARBA" id="ARBA00023316"/>
    </source>
</evidence>
<dbReference type="PROSITE" id="PS50975">
    <property type="entry name" value="ATP_GRASP"/>
    <property type="match status" value="1"/>
</dbReference>
<dbReference type="GO" id="GO:0005524">
    <property type="term" value="F:ATP binding"/>
    <property type="evidence" value="ECO:0007669"/>
    <property type="project" value="UniProtKB-UniRule"/>
</dbReference>
<feature type="region of interest" description="Disordered" evidence="5">
    <location>
        <begin position="353"/>
        <end position="374"/>
    </location>
</feature>
<evidence type="ECO:0000256" key="1">
    <source>
        <dbReference type="ARBA" id="ARBA00010871"/>
    </source>
</evidence>
<comment type="caution">
    <text evidence="7">The sequence shown here is derived from an EMBL/GenBank/DDBJ whole genome shotgun (WGS) entry which is preliminary data.</text>
</comment>
<dbReference type="Gene3D" id="3.30.1490.20">
    <property type="entry name" value="ATP-grasp fold, A domain"/>
    <property type="match status" value="1"/>
</dbReference>
<gene>
    <name evidence="7" type="ORF">KC729_11815</name>
</gene>
<dbReference type="Proteomes" id="UP000697710">
    <property type="component" value="Unassembled WGS sequence"/>
</dbReference>
<dbReference type="GO" id="GO:0008716">
    <property type="term" value="F:D-alanine-D-alanine ligase activity"/>
    <property type="evidence" value="ECO:0007669"/>
    <property type="project" value="InterPro"/>
</dbReference>
<evidence type="ECO:0000256" key="4">
    <source>
        <dbReference type="PROSITE-ProRule" id="PRU00409"/>
    </source>
</evidence>
<keyword evidence="2" id="KW-0436">Ligase</keyword>
<accession>A0A956M024</accession>
<proteinExistence type="inferred from homology"/>
<feature type="domain" description="ATP-grasp" evidence="6">
    <location>
        <begin position="120"/>
        <end position="321"/>
    </location>
</feature>
<keyword evidence="4" id="KW-0067">ATP-binding</keyword>
<sequence length="374" mass="40933">MKIAVVRNRKNEGVLARFGTPCREKYGKASVQSVIDALREDGHIVKVLEGDTTLLPELAAFMPADPVTGRPTGLVFNMSYGIQGEGRYMHVPGILEMAGVPYTGSNPRAHGVCLDKIMTKLAIERAGVPTPRFCSMQGMDDFDESLRFPLVVKPRHESTSMGLALVHDRDELASAVAHIVDEFHHDALVEEYIDGREVAIGVLGNGAPELLPTVELDFGGRAVRILTKRDKFHRTEDEPDKMCPAPLDESLQARLRDIAFRVWRACGCQDYARIDIRIDENGQPFVLEINSMASLGQGGAYVLAAKTAGYTFAQLVNRIVDVAHERYFGGPAPRDNRAGAEWLSQITSFALESEDASDSSNDTIPTAIATPRVA</sequence>
<dbReference type="Gene3D" id="3.30.470.20">
    <property type="entry name" value="ATP-grasp fold, B domain"/>
    <property type="match status" value="1"/>
</dbReference>